<dbReference type="EMBL" id="BMMP01000030">
    <property type="protein sequence ID" value="GGO58368.1"/>
    <property type="molecule type" value="Genomic_DNA"/>
</dbReference>
<dbReference type="InterPro" id="IPR002729">
    <property type="entry name" value="CRISPR-assoc_Cas1"/>
</dbReference>
<dbReference type="InterPro" id="IPR011604">
    <property type="entry name" value="PDDEXK-like_dom_sf"/>
</dbReference>
<feature type="region of interest" description="Disordered" evidence="17">
    <location>
        <begin position="45"/>
        <end position="66"/>
    </location>
</feature>
<evidence type="ECO:0000259" key="18">
    <source>
        <dbReference type="Pfam" id="PF01930"/>
    </source>
</evidence>
<proteinExistence type="inferred from homology"/>
<accession>A0ABQ2MV37</accession>
<evidence type="ECO:0000256" key="14">
    <source>
        <dbReference type="ARBA" id="ARBA00033996"/>
    </source>
</evidence>
<evidence type="ECO:0000256" key="2">
    <source>
        <dbReference type="ARBA" id="ARBA00022525"/>
    </source>
</evidence>
<feature type="domain" description="DUF83" evidence="18">
    <location>
        <begin position="15"/>
        <end position="197"/>
    </location>
</feature>
<evidence type="ECO:0000256" key="16">
    <source>
        <dbReference type="HAMAP-Rule" id="MF_01470"/>
    </source>
</evidence>
<evidence type="ECO:0000256" key="3">
    <source>
        <dbReference type="ARBA" id="ARBA00022722"/>
    </source>
</evidence>
<dbReference type="Pfam" id="PF01867">
    <property type="entry name" value="Cas_Cas1"/>
    <property type="match status" value="1"/>
</dbReference>
<evidence type="ECO:0000256" key="9">
    <source>
        <dbReference type="ARBA" id="ARBA00023004"/>
    </source>
</evidence>
<name>A0ABQ2MV37_9ACTN</name>
<keyword evidence="8 16" id="KW-0460">Magnesium</keyword>
<feature type="binding site" evidence="16">
    <location>
        <position position="463"/>
    </location>
    <ligand>
        <name>Mn(2+)</name>
        <dbReference type="ChEBI" id="CHEBI:29035"/>
    </ligand>
</feature>
<comment type="catalytic activity">
    <reaction evidence="14">
        <text>exonucleolytic cleavage in the 5'- to 3'-direction to yield nucleoside 3'-phosphates.</text>
        <dbReference type="EC" id="3.1.12.1"/>
    </reaction>
</comment>
<evidence type="ECO:0000256" key="10">
    <source>
        <dbReference type="ARBA" id="ARBA00023014"/>
    </source>
</evidence>
<evidence type="ECO:0000256" key="6">
    <source>
        <dbReference type="ARBA" id="ARBA00022801"/>
    </source>
</evidence>
<organism evidence="19 20">
    <name type="scientific">Streptomyces daqingensis</name>
    <dbReference type="NCBI Taxonomy" id="1472640"/>
    <lineage>
        <taxon>Bacteria</taxon>
        <taxon>Bacillati</taxon>
        <taxon>Actinomycetota</taxon>
        <taxon>Actinomycetes</taxon>
        <taxon>Kitasatosporales</taxon>
        <taxon>Streptomycetaceae</taxon>
        <taxon>Streptomyces</taxon>
    </lineage>
</organism>
<evidence type="ECO:0000256" key="5">
    <source>
        <dbReference type="ARBA" id="ARBA00022759"/>
    </source>
</evidence>
<dbReference type="Gene3D" id="3.100.10.20">
    <property type="entry name" value="CRISPR-associated endonuclease Cas1, N-terminal domain"/>
    <property type="match status" value="1"/>
</dbReference>
<dbReference type="Gene3D" id="1.20.120.920">
    <property type="entry name" value="CRISPR-associated endonuclease Cas1, C-terminal domain"/>
    <property type="match status" value="1"/>
</dbReference>
<evidence type="ECO:0000256" key="13">
    <source>
        <dbReference type="ARBA" id="ARBA00023211"/>
    </source>
</evidence>
<evidence type="ECO:0000313" key="19">
    <source>
        <dbReference type="EMBL" id="GGO58368.1"/>
    </source>
</evidence>
<keyword evidence="10" id="KW-0411">Iron-sulfur</keyword>
<evidence type="ECO:0000256" key="8">
    <source>
        <dbReference type="ARBA" id="ARBA00022842"/>
    </source>
</evidence>
<comment type="subcellular location">
    <subcellularLocation>
        <location evidence="1">Secreted</location>
    </subcellularLocation>
</comment>
<feature type="binding site" evidence="16">
    <location>
        <position position="376"/>
    </location>
    <ligand>
        <name>Mn(2+)</name>
        <dbReference type="ChEBI" id="CHEBI:29035"/>
    </ligand>
</feature>
<dbReference type="PROSITE" id="PS00265">
    <property type="entry name" value="PANCREATIC_HORMONE_1"/>
    <property type="match status" value="1"/>
</dbReference>
<dbReference type="InterPro" id="IPR042206">
    <property type="entry name" value="CRISPR-assoc_Cas1_C"/>
</dbReference>
<evidence type="ECO:0000256" key="1">
    <source>
        <dbReference type="ARBA" id="ARBA00004613"/>
    </source>
</evidence>
<reference evidence="20" key="1">
    <citation type="journal article" date="2019" name="Int. J. Syst. Evol. Microbiol.">
        <title>The Global Catalogue of Microorganisms (GCM) 10K type strain sequencing project: providing services to taxonomists for standard genome sequencing and annotation.</title>
        <authorList>
            <consortium name="The Broad Institute Genomics Platform"/>
            <consortium name="The Broad Institute Genome Sequencing Center for Infectious Disease"/>
            <person name="Wu L."/>
            <person name="Ma J."/>
        </authorList>
    </citation>
    <scope>NUCLEOTIDE SEQUENCE [LARGE SCALE GENOMIC DNA]</scope>
    <source>
        <strain evidence="20">CGMCC 4.7178</strain>
    </source>
</reference>
<dbReference type="GO" id="GO:0004527">
    <property type="term" value="F:exonuclease activity"/>
    <property type="evidence" value="ECO:0007669"/>
    <property type="project" value="UniProtKB-KW"/>
</dbReference>
<evidence type="ECO:0000256" key="4">
    <source>
        <dbReference type="ARBA" id="ARBA00022723"/>
    </source>
</evidence>
<dbReference type="InterPro" id="IPR042211">
    <property type="entry name" value="CRISPR-assoc_Cas1_N"/>
</dbReference>
<comment type="cofactor">
    <cofactor evidence="16">
        <name>Mg(2+)</name>
        <dbReference type="ChEBI" id="CHEBI:18420"/>
    </cofactor>
    <cofactor evidence="16">
        <name>Mn(2+)</name>
        <dbReference type="ChEBI" id="CHEBI:29035"/>
    </cofactor>
</comment>
<keyword evidence="7 19" id="KW-0269">Exonuclease</keyword>
<feature type="binding site" evidence="16">
    <location>
        <position position="448"/>
    </location>
    <ligand>
        <name>Mn(2+)</name>
        <dbReference type="ChEBI" id="CHEBI:29035"/>
    </ligand>
</feature>
<dbReference type="NCBIfam" id="TIGR00372">
    <property type="entry name" value="cas4"/>
    <property type="match status" value="1"/>
</dbReference>
<comment type="similarity">
    <text evidence="16">Belongs to the CRISPR-associated endonuclease Cas1 family.</text>
</comment>
<dbReference type="EC" id="3.1.-.-" evidence="16"/>
<dbReference type="CDD" id="cd09634">
    <property type="entry name" value="Cas1_I-II-III"/>
    <property type="match status" value="1"/>
</dbReference>
<dbReference type="InterPro" id="IPR050646">
    <property type="entry name" value="Cas1"/>
</dbReference>
<keyword evidence="9" id="KW-0408">Iron</keyword>
<evidence type="ECO:0000256" key="15">
    <source>
        <dbReference type="ARBA" id="ARBA00038592"/>
    </source>
</evidence>
<keyword evidence="2" id="KW-0964">Secreted</keyword>
<keyword evidence="12 16" id="KW-0238">DNA-binding</keyword>
<dbReference type="PANTHER" id="PTHR34353">
    <property type="entry name" value="CRISPR-ASSOCIATED ENDONUCLEASE CAS1 1"/>
    <property type="match status" value="1"/>
</dbReference>
<evidence type="ECO:0000256" key="11">
    <source>
        <dbReference type="ARBA" id="ARBA00023118"/>
    </source>
</evidence>
<keyword evidence="6 16" id="KW-0378">Hydrolase</keyword>
<comment type="caution">
    <text evidence="19">The sequence shown here is derived from an EMBL/GenBank/DDBJ whole genome shotgun (WGS) entry which is preliminary data.</text>
</comment>
<evidence type="ECO:0000256" key="7">
    <source>
        <dbReference type="ARBA" id="ARBA00022839"/>
    </source>
</evidence>
<comment type="subunit">
    <text evidence="15 16">Homodimer, forms a heterotetramer with a Cas2 homodimer.</text>
</comment>
<keyword evidence="11 16" id="KW-0051">Antiviral defense</keyword>
<keyword evidence="20" id="KW-1185">Reference proteome</keyword>
<protein>
    <recommendedName>
        <fullName evidence="16">CRISPR-associated endonuclease Cas1</fullName>
        <ecNumber evidence="16">3.1.-.-</ecNumber>
    </recommendedName>
</protein>
<dbReference type="InterPro" id="IPR020392">
    <property type="entry name" value="Pancreatic_hormone-like_CS"/>
</dbReference>
<evidence type="ECO:0000313" key="20">
    <source>
        <dbReference type="Proteomes" id="UP000631535"/>
    </source>
</evidence>
<evidence type="ECO:0000256" key="17">
    <source>
        <dbReference type="SAM" id="MobiDB-lite"/>
    </source>
</evidence>
<dbReference type="RefSeq" id="WP_229712253.1">
    <property type="nucleotide sequence ID" value="NZ_BMMP01000030.1"/>
</dbReference>
<keyword evidence="13 16" id="KW-0464">Manganese</keyword>
<keyword evidence="3 16" id="KW-0540">Nuclease</keyword>
<dbReference type="NCBIfam" id="TIGR00287">
    <property type="entry name" value="cas1"/>
    <property type="match status" value="1"/>
</dbReference>
<dbReference type="InterPro" id="IPR013343">
    <property type="entry name" value="CRISPR-assoc_prot_Cas4"/>
</dbReference>
<dbReference type="Pfam" id="PF01930">
    <property type="entry name" value="Cas_Cas4"/>
    <property type="match status" value="1"/>
</dbReference>
<keyword evidence="4 16" id="KW-0479">Metal-binding</keyword>
<dbReference type="InterPro" id="IPR022765">
    <property type="entry name" value="Dna2/Cas4_DUF83"/>
</dbReference>
<gene>
    <name evidence="19" type="primary">cas4-cas1</name>
    <name evidence="16" type="synonym">cas1</name>
    <name evidence="19" type="ORF">GCM10012287_56370</name>
</gene>
<dbReference type="PANTHER" id="PTHR34353:SF2">
    <property type="entry name" value="CRISPR-ASSOCIATED ENDONUCLEASE CAS1 1"/>
    <property type="match status" value="1"/>
</dbReference>
<keyword evidence="5 16" id="KW-0255">Endonuclease</keyword>
<comment type="function">
    <text evidence="16">CRISPR (clustered regularly interspaced short palindromic repeat), is an adaptive immune system that provides protection against mobile genetic elements (viruses, transposable elements and conjugative plasmids). CRISPR clusters contain spacers, sequences complementary to antecedent mobile elements, and target invading nucleic acids. CRISPR clusters are transcribed and processed into CRISPR RNA (crRNA). Acts as a dsDNA endonuclease. Involved in the integration of spacer DNA into the CRISPR cassette.</text>
</comment>
<evidence type="ECO:0000256" key="12">
    <source>
        <dbReference type="ARBA" id="ARBA00023125"/>
    </source>
</evidence>
<dbReference type="Gene3D" id="3.90.320.10">
    <property type="match status" value="1"/>
</dbReference>
<dbReference type="Proteomes" id="UP000631535">
    <property type="component" value="Unassembled WGS sequence"/>
</dbReference>
<sequence>MSENNDVPLLLPARMLNEAVYCERLFYLEWVQGRFVHNADTVKGHSTHTRVDRPGGRLAQANEDKPQVARSVTLSSEELGVIATIDLVESGDVDVVRPVDYKKGVAPDVPEGAYEPERVQVCLQGLLLREAGYSCDSGVLYFAGSRTRVTVPFDDTLIARTHEAIDRARQVAAREQPPQPLIDSPKCPRCSLVGLCLPDETNTLTARQEQPARRLIPTDESAQPLYVTTQGAYVGISAGRIEVRKNKEKLASTRLIDVSQLCLYGNVQVSSQVFRAAFRESVPVCFFSYGGWFQGLAEGLPSKHVDLRRRQLMASLRDDVATAAAFVDGKIRNCRTFLRRNARSEAVDSARTVSVLYDLARQTSECSTMQQLLGVEGSAARMYFTDFPSMLADSARPLYAPAGPLLRSRRPPLDPLNCLLSYLYALLTKDLTATCYSVGLDPYVGLFHRPRFGRPALALDLMEEFRPLIADSVAVNLINNGEVGEGDFVHRAVGVALTDTGRRSVLRAYERRLSSEVRHPMFGYTVTYRRILEVQVRLFAAYLLGEVDRYTPFRTR</sequence>
<dbReference type="HAMAP" id="MF_01470">
    <property type="entry name" value="Cas1"/>
    <property type="match status" value="1"/>
</dbReference>